<dbReference type="FunFam" id="3.40.20.10:FF:000015">
    <property type="entry name" value="supervillin isoform X2"/>
    <property type="match status" value="1"/>
</dbReference>
<dbReference type="InterPro" id="IPR003128">
    <property type="entry name" value="Villin_headpiece"/>
</dbReference>
<evidence type="ECO:0000256" key="11">
    <source>
        <dbReference type="ARBA" id="ARBA00022553"/>
    </source>
</evidence>
<keyword evidence="10" id="KW-0963">Cytoplasm</keyword>
<dbReference type="SMART" id="SM00262">
    <property type="entry name" value="GEL"/>
    <property type="match status" value="4"/>
</dbReference>
<evidence type="ECO:0000256" key="10">
    <source>
        <dbReference type="ARBA" id="ARBA00022490"/>
    </source>
</evidence>
<feature type="region of interest" description="Disordered" evidence="26">
    <location>
        <begin position="824"/>
        <end position="909"/>
    </location>
</feature>
<dbReference type="Pfam" id="PF02209">
    <property type="entry name" value="VHP"/>
    <property type="match status" value="1"/>
</dbReference>
<evidence type="ECO:0000313" key="28">
    <source>
        <dbReference type="EMBL" id="KAF6393930.1"/>
    </source>
</evidence>
<reference evidence="28 29" key="1">
    <citation type="journal article" date="2020" name="Nature">
        <title>Six reference-quality genomes reveal evolution of bat adaptations.</title>
        <authorList>
            <person name="Jebb D."/>
            <person name="Huang Z."/>
            <person name="Pippel M."/>
            <person name="Hughes G.M."/>
            <person name="Lavrichenko K."/>
            <person name="Devanna P."/>
            <person name="Winkler S."/>
            <person name="Jermiin L.S."/>
            <person name="Skirmuntt E.C."/>
            <person name="Katzourakis A."/>
            <person name="Burkitt-Gray L."/>
            <person name="Ray D.A."/>
            <person name="Sullivan K.A.M."/>
            <person name="Roscito J.G."/>
            <person name="Kirilenko B.M."/>
            <person name="Davalos L.M."/>
            <person name="Corthals A.P."/>
            <person name="Power M.L."/>
            <person name="Jones G."/>
            <person name="Ransome R.D."/>
            <person name="Dechmann D.K.N."/>
            <person name="Locatelli A.G."/>
            <person name="Puechmaille S.J."/>
            <person name="Fedrigo O."/>
            <person name="Jarvis E.D."/>
            <person name="Hiller M."/>
            <person name="Vernes S.C."/>
            <person name="Myers E.W."/>
            <person name="Teeling E.C."/>
        </authorList>
    </citation>
    <scope>NUCLEOTIDE SEQUENCE [LARGE SCALE GENOMIC DNA]</scope>
    <source>
        <strain evidence="28">MPipKuh1</strain>
        <tissue evidence="28">Flight muscle</tissue>
    </source>
</reference>
<feature type="region of interest" description="Disordered" evidence="26">
    <location>
        <begin position="665"/>
        <end position="688"/>
    </location>
</feature>
<dbReference type="PANTHER" id="PTHR11977:SF45">
    <property type="entry name" value="SUPERVILLIN"/>
    <property type="match status" value="1"/>
</dbReference>
<feature type="compositionally biased region" description="Basic residues" evidence="26">
    <location>
        <begin position="500"/>
        <end position="509"/>
    </location>
</feature>
<feature type="domain" description="HP" evidence="27">
    <location>
        <begin position="2025"/>
        <end position="2088"/>
    </location>
</feature>
<keyword evidence="15" id="KW-0472">Membrane</keyword>
<dbReference type="Gene3D" id="3.40.20.10">
    <property type="entry name" value="Severin"/>
    <property type="match status" value="5"/>
</dbReference>
<feature type="compositionally biased region" description="Basic and acidic residues" evidence="26">
    <location>
        <begin position="667"/>
        <end position="679"/>
    </location>
</feature>
<evidence type="ECO:0000256" key="17">
    <source>
        <dbReference type="ARBA" id="ARBA00023212"/>
    </source>
</evidence>
<dbReference type="CDD" id="cd11293">
    <property type="entry name" value="gelsolin_S4_like"/>
    <property type="match status" value="1"/>
</dbReference>
<evidence type="ECO:0000256" key="14">
    <source>
        <dbReference type="ARBA" id="ARBA00022949"/>
    </source>
</evidence>
<keyword evidence="18" id="KW-0966">Cell projection</keyword>
<keyword evidence="11" id="KW-0597">Phosphoprotein</keyword>
<comment type="subunit">
    <text evidence="21">Associates with F-actin. Interacts with NEB. Interacts with MYH9. Interacts with MYLK. Interacts with TASOR.</text>
</comment>
<keyword evidence="13" id="KW-0106">Calcium</keyword>
<evidence type="ECO:0000256" key="18">
    <source>
        <dbReference type="ARBA" id="ARBA00023273"/>
    </source>
</evidence>
<keyword evidence="8" id="KW-1003">Cell membrane</keyword>
<feature type="region of interest" description="Disordered" evidence="26">
    <location>
        <begin position="203"/>
        <end position="316"/>
    </location>
</feature>
<evidence type="ECO:0000256" key="26">
    <source>
        <dbReference type="SAM" id="MobiDB-lite"/>
    </source>
</evidence>
<evidence type="ECO:0000256" key="19">
    <source>
        <dbReference type="ARBA" id="ARBA00054035"/>
    </source>
</evidence>
<dbReference type="GO" id="GO:0051016">
    <property type="term" value="P:barbed-end actin filament capping"/>
    <property type="evidence" value="ECO:0007669"/>
    <property type="project" value="TreeGrafter"/>
</dbReference>
<comment type="subcellular location">
    <subcellularLocation>
        <location evidence="5">Cell membrane</location>
        <topology evidence="5">Peripheral membrane protein</topology>
        <orientation evidence="5">Cytoplasmic side</orientation>
    </subcellularLocation>
    <subcellularLocation>
        <location evidence="4">Cell projection</location>
        <location evidence="4">Invadopodium</location>
    </subcellularLocation>
    <subcellularLocation>
        <location evidence="1">Cell projection</location>
        <location evidence="1">Podosome</location>
    </subcellularLocation>
    <subcellularLocation>
        <location evidence="6">Cleavage furrow</location>
    </subcellularLocation>
    <subcellularLocation>
        <location evidence="3">Cytoplasm</location>
        <location evidence="3">Cytoskeleton</location>
    </subcellularLocation>
    <subcellularLocation>
        <location evidence="2">Midbody</location>
    </subcellularLocation>
</comment>
<evidence type="ECO:0000256" key="15">
    <source>
        <dbReference type="ARBA" id="ARBA00023136"/>
    </source>
</evidence>
<evidence type="ECO:0000256" key="3">
    <source>
        <dbReference type="ARBA" id="ARBA00004245"/>
    </source>
</evidence>
<feature type="compositionally biased region" description="Polar residues" evidence="26">
    <location>
        <begin position="1109"/>
        <end position="1120"/>
    </location>
</feature>
<dbReference type="SMART" id="SM00153">
    <property type="entry name" value="VHP"/>
    <property type="match status" value="1"/>
</dbReference>
<dbReference type="GO" id="GO:0005546">
    <property type="term" value="F:phosphatidylinositol-4,5-bisphosphate binding"/>
    <property type="evidence" value="ECO:0007669"/>
    <property type="project" value="TreeGrafter"/>
</dbReference>
<dbReference type="FunFam" id="3.40.20.10:FF:000022">
    <property type="entry name" value="supervillin isoform X2"/>
    <property type="match status" value="1"/>
</dbReference>
<evidence type="ECO:0000256" key="23">
    <source>
        <dbReference type="ARBA" id="ARBA00069763"/>
    </source>
</evidence>
<evidence type="ECO:0000256" key="4">
    <source>
        <dbReference type="ARBA" id="ARBA00004264"/>
    </source>
</evidence>
<dbReference type="GO" id="GO:0032154">
    <property type="term" value="C:cleavage furrow"/>
    <property type="evidence" value="ECO:0007669"/>
    <property type="project" value="UniProtKB-SubCell"/>
</dbReference>
<dbReference type="GO" id="GO:0043034">
    <property type="term" value="C:costamere"/>
    <property type="evidence" value="ECO:0007669"/>
    <property type="project" value="UniProtKB-ARBA"/>
</dbReference>
<evidence type="ECO:0000256" key="5">
    <source>
        <dbReference type="ARBA" id="ARBA00004413"/>
    </source>
</evidence>
<feature type="region of interest" description="Disordered" evidence="26">
    <location>
        <begin position="569"/>
        <end position="596"/>
    </location>
</feature>
<dbReference type="CDD" id="cd11289">
    <property type="entry name" value="gelsolin_S2_like"/>
    <property type="match status" value="1"/>
</dbReference>
<keyword evidence="17" id="KW-0206">Cytoskeleton</keyword>
<dbReference type="FunFam" id="1.10.950.10:FF:000003">
    <property type="entry name" value="supervillin isoform X2"/>
    <property type="match status" value="1"/>
</dbReference>
<dbReference type="SUPFAM" id="SSF47050">
    <property type="entry name" value="VHP, Villin headpiece domain"/>
    <property type="match status" value="1"/>
</dbReference>
<dbReference type="Pfam" id="PF00626">
    <property type="entry name" value="Gelsolin"/>
    <property type="match status" value="1"/>
</dbReference>
<evidence type="ECO:0000256" key="8">
    <source>
        <dbReference type="ARBA" id="ARBA00022475"/>
    </source>
</evidence>
<gene>
    <name evidence="28" type="ORF">mPipKuh1_016923</name>
</gene>
<dbReference type="GO" id="GO:0051014">
    <property type="term" value="P:actin filament severing"/>
    <property type="evidence" value="ECO:0007669"/>
    <property type="project" value="TreeGrafter"/>
</dbReference>
<dbReference type="InterPro" id="IPR029006">
    <property type="entry name" value="ADF-H/Gelsolin-like_dom_sf"/>
</dbReference>
<evidence type="ECO:0000256" key="12">
    <source>
        <dbReference type="ARBA" id="ARBA00022737"/>
    </source>
</evidence>
<feature type="compositionally biased region" description="Basic and acidic residues" evidence="26">
    <location>
        <begin position="138"/>
        <end position="159"/>
    </location>
</feature>
<evidence type="ECO:0000256" key="13">
    <source>
        <dbReference type="ARBA" id="ARBA00022837"/>
    </source>
</evidence>
<dbReference type="GO" id="GO:0008154">
    <property type="term" value="P:actin polymerization or depolymerization"/>
    <property type="evidence" value="ECO:0007669"/>
    <property type="project" value="TreeGrafter"/>
</dbReference>
<keyword evidence="16" id="KW-0009">Actin-binding</keyword>
<protein>
    <recommendedName>
        <fullName evidence="23">Supervillin</fullName>
    </recommendedName>
    <alternativeName>
        <fullName evidence="24">Archvillin</fullName>
    </alternativeName>
    <alternativeName>
        <fullName evidence="25">p205/p250</fullName>
    </alternativeName>
</protein>
<evidence type="ECO:0000256" key="21">
    <source>
        <dbReference type="ARBA" id="ARBA00062243"/>
    </source>
</evidence>
<comment type="function">
    <text evidence="19">Forms a high-affinity link between the actin cytoskeleton and the membrane. Is among the first costameric proteins to assemble during myogenesis and it contributes to myogenic membrane structure and differentiation. Appears to be involved in myosin II assembly. May modulate myosin II regulation through MLCK during cell spreading, an initial step in cell migration. May play a role in invadopodial function.</text>
</comment>
<dbReference type="InterPro" id="IPR007123">
    <property type="entry name" value="Gelsolin-like_dom"/>
</dbReference>
<keyword evidence="14" id="KW-0965">Cell junction</keyword>
<feature type="compositionally biased region" description="Polar residues" evidence="26">
    <location>
        <begin position="64"/>
        <end position="97"/>
    </location>
</feature>
<feature type="region of interest" description="Disordered" evidence="26">
    <location>
        <begin position="34"/>
        <end position="99"/>
    </location>
</feature>
<dbReference type="GO" id="GO:0051015">
    <property type="term" value="F:actin filament binding"/>
    <property type="evidence" value="ECO:0007669"/>
    <property type="project" value="InterPro"/>
</dbReference>
<dbReference type="PROSITE" id="PS51089">
    <property type="entry name" value="HP"/>
    <property type="match status" value="1"/>
</dbReference>
<evidence type="ECO:0000259" key="27">
    <source>
        <dbReference type="PROSITE" id="PS51089"/>
    </source>
</evidence>
<dbReference type="GO" id="GO:0030496">
    <property type="term" value="C:midbody"/>
    <property type="evidence" value="ECO:0007669"/>
    <property type="project" value="UniProtKB-SubCell"/>
</dbReference>
<dbReference type="FunFam" id="3.40.20.10:FF:000013">
    <property type="entry name" value="supervillin isoform X1"/>
    <property type="match status" value="1"/>
</dbReference>
<dbReference type="SUPFAM" id="SSF55753">
    <property type="entry name" value="Actin depolymerizing proteins"/>
    <property type="match status" value="5"/>
</dbReference>
<dbReference type="GO" id="GO:0042995">
    <property type="term" value="C:cell projection"/>
    <property type="evidence" value="ECO:0007669"/>
    <property type="project" value="UniProtKB-SubCell"/>
</dbReference>
<keyword evidence="12" id="KW-0677">Repeat</keyword>
<comment type="function">
    <text evidence="20">May be involved in modulation of focal adhesions. Supervillin-mediated down-regulation of focal adhesions involves binding to TRIP6. Plays a role in cytokinesis through KIF14 interaction.</text>
</comment>
<evidence type="ECO:0000256" key="6">
    <source>
        <dbReference type="ARBA" id="ARBA00004626"/>
    </source>
</evidence>
<dbReference type="EMBL" id="JACAGB010000001">
    <property type="protein sequence ID" value="KAF6393930.1"/>
    <property type="molecule type" value="Genomic_DNA"/>
</dbReference>
<feature type="compositionally biased region" description="Basic and acidic residues" evidence="26">
    <location>
        <begin position="275"/>
        <end position="291"/>
    </location>
</feature>
<evidence type="ECO:0000256" key="1">
    <source>
        <dbReference type="ARBA" id="ARBA00004188"/>
    </source>
</evidence>
<feature type="compositionally biased region" description="Basic and acidic residues" evidence="26">
    <location>
        <begin position="860"/>
        <end position="875"/>
    </location>
</feature>
<dbReference type="GO" id="GO:0061061">
    <property type="term" value="P:muscle structure development"/>
    <property type="evidence" value="ECO:0007669"/>
    <property type="project" value="UniProtKB-ARBA"/>
</dbReference>
<feature type="region of interest" description="Disordered" evidence="26">
    <location>
        <begin position="119"/>
        <end position="159"/>
    </location>
</feature>
<evidence type="ECO:0000256" key="9">
    <source>
        <dbReference type="ARBA" id="ARBA00022481"/>
    </source>
</evidence>
<dbReference type="CDD" id="cd11280">
    <property type="entry name" value="gelsolin_like"/>
    <property type="match status" value="1"/>
</dbReference>
<evidence type="ECO:0000256" key="25">
    <source>
        <dbReference type="ARBA" id="ARBA00082677"/>
    </source>
</evidence>
<proteinExistence type="inferred from homology"/>
<evidence type="ECO:0000256" key="2">
    <source>
        <dbReference type="ARBA" id="ARBA00004214"/>
    </source>
</evidence>
<dbReference type="InterPro" id="IPR036886">
    <property type="entry name" value="Villin_headpiece_dom_sf"/>
</dbReference>
<comment type="subunit">
    <text evidence="22">Interacts with TRIP6. Interacts with DYNLT1. Interacts with KIF14; at midbody during cytokinesis.</text>
</comment>
<feature type="region of interest" description="Disordered" evidence="26">
    <location>
        <begin position="478"/>
        <end position="531"/>
    </location>
</feature>
<dbReference type="FunFam" id="3.40.20.10:FF:000017">
    <property type="entry name" value="Supervillin"/>
    <property type="match status" value="1"/>
</dbReference>
<sequence>MKRKERIARRLEGIETDTQPILLQSCTGLVTHRLLEEDTPRYMRATDPASPHTGRSNEEEETSDSSLEKQTQPKHCTETSGVHGDSSYSSGMDTQGLESKAERIARYKAERRRQLAEKYGLALDSEADSESLSRFTKFRREPDAVEKRGGKSDRLAESSKDFGSLYSSTEIPRLKTCMAESQDYALHARDGVSNTEVLLNMENQRRGQELNASGQQALDLPPTVESSSSFQFCGQDCSFSDVPKSPKQMHSMPLSSPGQPASPSHSVDPPLPIEARSRVKVREKLVKEESARSSPELASESLTHRRSQPVPGHYLSFHSENSAFDRVTSKAAGSARQPIRGYVQPADPVHTAILVTSETPESVSESSWVGSATHNVIQPPALKVLEGERRDTPILHICESQTEEDVPLAEALKKSRKALLDLEDGGLVRSHEDTSGNEDFGKPAILGTITLEHRKEPESFSHPPQAQHQFAERMGRSEMVSYVQSEPVSQDARVTGHKKEAPRRKRKVLTRSLSDYTAPPQLQALKSKHPAAEGQLELQGPKAEGSHSELSMLDTKVSVAQLRSAFLESASASKKPELSTSNSEMPTAEDEEKVDERAKLSVAAKRLLFREMERSFDEKPVPKRCSRNAAVEQRLRRLQDRSHTQPVTTEEVVIAATLQASAHQKALARDQANEGKDSAEQGEPDSSTLSLAEKLALFNKLSQPVSKAISTRNRIDTRQRRMNARYQTQPVTLGEVEQVQSGKLIPFSPTVNTSVSTMASTVTPMYAGDLRTKPSMDDSTSVTVYKSPSSIENVDSSISNTLKPQFCQPSIEGSESKGMFREYGETESKRILTGRDGGVKNRSFEEEEPSYPILNPVQKGDSHKEPKYDVPRKGSLELPNAPVSHPGDEEFSTAKSTTQGSPDLKGRQPFEEKVDVENVTKRKFSLRGAEFGEPTSEQSGTVAGNSVVQAAAPVSWKQQEPAELPQEKHYKNPCAMFAAGEIRMPTVEGSLDSPSKTMSIKERLALLKKSGEEDWKNRLTRKQEYSKATVASSLHIQEVEQSLKKKQVTESRESQMTIEERKHLITVREEAWKTKGRGAANDSTQFTVAGRMVKKGLASPTAITPVASPISSKTRGTTPISKPLEDIEAKPDMQLESDLKLDRLESFLKRLNNKVGGMQETVLTVTGKSVKEVMKLDDDETFAKFYRSMDDTVPRSPVELEEDFDVIFDPYAPKLTSAVAEHKRAVRPKRRVQASKNPLKMLAAREDLLQEYTEQRLNVAFMESKRMKVEKMSSNSNFSEVTLAGLASKENFSSISLRSVNLTEQNSNNSAVPFKKLMLLQIKGRRHVQTRLVEPRASSLNSGDCFLLLSPHYCFLWVGEFANVIEKAKASELATLIQTKRELGCRATYIQTIEEGINTHTHAAKDFWKLLGGQTSYQSAGDPKEDELYETAIIETNCTYRLVDDKLVPDDDFWGKIPKCSLLQSKEVLVFDFGSEVYVWHGKEVTLAQRKIAFQLAKHLWNGTFDYENCDINPLDPGECNPLIPRKGQGRPDWAIFGRLTEHNETILFKEKFLDWTELKRPNEKNASELAQQKEDPRADVKPYDVTRMVPVPQTTAGTVLDGVNVGRGYGLVEGDDRRHFEIASVSVDVWHILEFDYSRLPKQSIGQFHEGDAYVVKWKYMVSTAVGSRQKAEHSVRVAGREKCVYFFWQGRQSTVSEKGTSALMTVELDEERGAQVQVLQGKEPPCFLQCFQGGMVVHSGRREEEEENAQSEWRLYCVRGEVPMEGNLLEVACHCSSLRSRTSMVVLNVTKALIYLWHGCKAQAHTKDVGRTAANKIKEQCPLEAGLHSSSKVTIHECEEGSEPLGFWDALGRRDRKAYDCMLQDPGNFNFTPRLFILSSSSGDFLATEFMYPARAPSVVNSMPFLQEDLYSAPQPALFLVDNHHEVYLWQGWWPIENKITGSARIRWASDRKSAMETVLQYCRGKNIKKPPPKSYLIHAGLEPLTFTNMFPSWEHREDIAEITEMDTEVSNQITLVEDVLAKLCKTIYPLADLLARPLPEAVDPLKLEIYLTDEDFEFALDMTREEFNALPAWKQVNLKKAKGLF</sequence>
<dbReference type="GO" id="GO:0005634">
    <property type="term" value="C:nucleus"/>
    <property type="evidence" value="ECO:0007669"/>
    <property type="project" value="UniProtKB-ARBA"/>
</dbReference>
<dbReference type="Gene3D" id="1.10.950.10">
    <property type="entry name" value="Villin headpiece domain"/>
    <property type="match status" value="1"/>
</dbReference>
<evidence type="ECO:0000256" key="22">
    <source>
        <dbReference type="ARBA" id="ARBA00063352"/>
    </source>
</evidence>
<dbReference type="CDD" id="cd11288">
    <property type="entry name" value="gelsolin_S5_like"/>
    <property type="match status" value="1"/>
</dbReference>
<organism evidence="28 29">
    <name type="scientific">Pipistrellus kuhlii</name>
    <name type="common">Kuhl's pipistrelle</name>
    <dbReference type="NCBI Taxonomy" id="59472"/>
    <lineage>
        <taxon>Eukaryota</taxon>
        <taxon>Metazoa</taxon>
        <taxon>Chordata</taxon>
        <taxon>Craniata</taxon>
        <taxon>Vertebrata</taxon>
        <taxon>Euteleostomi</taxon>
        <taxon>Mammalia</taxon>
        <taxon>Eutheria</taxon>
        <taxon>Laurasiatheria</taxon>
        <taxon>Chiroptera</taxon>
        <taxon>Yangochiroptera</taxon>
        <taxon>Vespertilionidae</taxon>
        <taxon>Pipistrellus</taxon>
    </lineage>
</organism>
<dbReference type="PANTHER" id="PTHR11977">
    <property type="entry name" value="VILLIN"/>
    <property type="match status" value="1"/>
</dbReference>
<evidence type="ECO:0000256" key="24">
    <source>
        <dbReference type="ARBA" id="ARBA00078566"/>
    </source>
</evidence>
<evidence type="ECO:0000256" key="20">
    <source>
        <dbReference type="ARBA" id="ARBA00060267"/>
    </source>
</evidence>
<evidence type="ECO:0000256" key="7">
    <source>
        <dbReference type="ARBA" id="ARBA00008418"/>
    </source>
</evidence>
<dbReference type="InterPro" id="IPR007122">
    <property type="entry name" value="Villin/Gelsolin"/>
</dbReference>
<keyword evidence="29" id="KW-1185">Reference proteome</keyword>
<dbReference type="GO" id="GO:0002102">
    <property type="term" value="C:podosome"/>
    <property type="evidence" value="ECO:0007669"/>
    <property type="project" value="UniProtKB-SubCell"/>
</dbReference>
<feature type="compositionally biased region" description="Polar residues" evidence="26">
    <location>
        <begin position="253"/>
        <end position="265"/>
    </location>
</feature>
<comment type="caution">
    <text evidence="28">The sequence shown here is derived from an EMBL/GenBank/DDBJ whole genome shotgun (WGS) entry which is preliminary data.</text>
</comment>
<evidence type="ECO:0000313" key="29">
    <source>
        <dbReference type="Proteomes" id="UP000558488"/>
    </source>
</evidence>
<dbReference type="FunFam" id="3.40.20.10:FF:000016">
    <property type="entry name" value="supervillin isoform X2"/>
    <property type="match status" value="1"/>
</dbReference>
<feature type="region of interest" description="Disordered" evidence="26">
    <location>
        <begin position="1104"/>
        <end position="1123"/>
    </location>
</feature>
<keyword evidence="9" id="KW-0488">Methylation</keyword>
<dbReference type="Proteomes" id="UP000558488">
    <property type="component" value="Unassembled WGS sequence"/>
</dbReference>
<evidence type="ECO:0000256" key="16">
    <source>
        <dbReference type="ARBA" id="ARBA00023203"/>
    </source>
</evidence>
<accession>A0A7J8B6J0</accession>
<name>A0A7J8B6J0_PIPKU</name>
<dbReference type="PRINTS" id="PR00597">
    <property type="entry name" value="GELSOLIN"/>
</dbReference>
<comment type="similarity">
    <text evidence="7">Belongs to the villin/gelsolin family.</text>
</comment>